<evidence type="ECO:0000259" key="3">
    <source>
        <dbReference type="SMART" id="SM00563"/>
    </source>
</evidence>
<dbReference type="InterPro" id="IPR002123">
    <property type="entry name" value="Plipid/glycerol_acylTrfase"/>
</dbReference>
<dbReference type="CDD" id="cd07989">
    <property type="entry name" value="LPLAT_AGPAT-like"/>
    <property type="match status" value="1"/>
</dbReference>
<feature type="domain" description="Phospholipid/glycerol acyltransferase" evidence="3">
    <location>
        <begin position="66"/>
        <end position="181"/>
    </location>
</feature>
<dbReference type="GO" id="GO:0006654">
    <property type="term" value="P:phosphatidic acid biosynthetic process"/>
    <property type="evidence" value="ECO:0007669"/>
    <property type="project" value="TreeGrafter"/>
</dbReference>
<reference evidence="4 5" key="1">
    <citation type="submission" date="2017-08" db="EMBL/GenBank/DDBJ databases">
        <title>Whole genome sequences of 6 clinical strains closest to Corynebacterium imitans.</title>
        <authorList>
            <person name="Bernier A.-M."/>
            <person name="Burdz T."/>
            <person name="Bernard K."/>
        </authorList>
    </citation>
    <scope>NUCLEOTIDE SEQUENCE [LARGE SCALE GENOMIC DNA]</scope>
    <source>
        <strain evidence="4 5">NML92-0415</strain>
    </source>
</reference>
<evidence type="ECO:0000256" key="1">
    <source>
        <dbReference type="ARBA" id="ARBA00022679"/>
    </source>
</evidence>
<dbReference type="GO" id="GO:0005886">
    <property type="term" value="C:plasma membrane"/>
    <property type="evidence" value="ECO:0007669"/>
    <property type="project" value="TreeGrafter"/>
</dbReference>
<keyword evidence="2 4" id="KW-0012">Acyltransferase</keyword>
<proteinExistence type="predicted"/>
<protein>
    <submittedName>
        <fullName evidence="4">1-acyl-sn-glycerol-3-phosphate acyltransferase</fullName>
    </submittedName>
</protein>
<dbReference type="Pfam" id="PF01553">
    <property type="entry name" value="Acyltransferase"/>
    <property type="match status" value="1"/>
</dbReference>
<accession>A0AB36RNI9</accession>
<gene>
    <name evidence="4" type="ORF">CKJ80_02740</name>
</gene>
<evidence type="ECO:0000313" key="5">
    <source>
        <dbReference type="Proteomes" id="UP000218041"/>
    </source>
</evidence>
<dbReference type="SUPFAM" id="SSF69593">
    <property type="entry name" value="Glycerol-3-phosphate (1)-acyltransferase"/>
    <property type="match status" value="1"/>
</dbReference>
<dbReference type="Proteomes" id="UP000218041">
    <property type="component" value="Unassembled WGS sequence"/>
</dbReference>
<dbReference type="EMBL" id="NSGP01000003">
    <property type="protein sequence ID" value="PAT11100.1"/>
    <property type="molecule type" value="Genomic_DNA"/>
</dbReference>
<name>A0AB36RNI9_9CORY</name>
<evidence type="ECO:0000313" key="4">
    <source>
        <dbReference type="EMBL" id="PAT11100.1"/>
    </source>
</evidence>
<comment type="caution">
    <text evidence="4">The sequence shown here is derived from an EMBL/GenBank/DDBJ whole genome shotgun (WGS) entry which is preliminary data.</text>
</comment>
<dbReference type="PANTHER" id="PTHR10434:SF55">
    <property type="entry name" value="POSSIBLE ACYLTRANSFERASE"/>
    <property type="match status" value="1"/>
</dbReference>
<sequence>MGTAPQWKTLRGFTVPADYRAPAKHPVESKERLYPFTVRMFNRLMRLQRMRVRVVGAEHVPERGGAIIAANHTGYYDFMLTGTGPLLQGGRLLRYMAKQGVFDIPVLGTLLRTMKHVPVDRDNGGSAVDAAVRGLRDGDLVGIFPEGTISRSFELADFKTGAARIAAQAGAPLIPCVIWGSHRIWTKDLPKKFRGVGVIVRYGAPVEITGDAEADTARLKQAMQRMLEQSRAEYDAEFGPFAPGDKWVPASLGGGAPTLEQAAEMYERERAERKAKKAAKQAKKGT</sequence>
<evidence type="ECO:0000256" key="2">
    <source>
        <dbReference type="ARBA" id="ARBA00023315"/>
    </source>
</evidence>
<dbReference type="GO" id="GO:0003841">
    <property type="term" value="F:1-acylglycerol-3-phosphate O-acyltransferase activity"/>
    <property type="evidence" value="ECO:0007669"/>
    <property type="project" value="TreeGrafter"/>
</dbReference>
<keyword evidence="1" id="KW-0808">Transferase</keyword>
<dbReference type="RefSeq" id="WP_095537446.1">
    <property type="nucleotide sequence ID" value="NZ_NSGN01000005.1"/>
</dbReference>
<dbReference type="PANTHER" id="PTHR10434">
    <property type="entry name" value="1-ACYL-SN-GLYCEROL-3-PHOSPHATE ACYLTRANSFERASE"/>
    <property type="match status" value="1"/>
</dbReference>
<dbReference type="SMART" id="SM00563">
    <property type="entry name" value="PlsC"/>
    <property type="match status" value="1"/>
</dbReference>
<organism evidence="4 5">
    <name type="scientific">Corynebacterium hadale</name>
    <dbReference type="NCBI Taxonomy" id="2026255"/>
    <lineage>
        <taxon>Bacteria</taxon>
        <taxon>Bacillati</taxon>
        <taxon>Actinomycetota</taxon>
        <taxon>Actinomycetes</taxon>
        <taxon>Mycobacteriales</taxon>
        <taxon>Corynebacteriaceae</taxon>
        <taxon>Corynebacterium</taxon>
    </lineage>
</organism>
<dbReference type="AlphaFoldDB" id="A0AB36RNI9"/>